<name>A0A2M8EMV2_UNCKA</name>
<dbReference type="AlphaFoldDB" id="A0A2M8EMV2"/>
<protein>
    <submittedName>
        <fullName evidence="1">Uncharacterized protein</fullName>
    </submittedName>
</protein>
<proteinExistence type="predicted"/>
<gene>
    <name evidence="1" type="ORF">CO058_00310</name>
</gene>
<accession>A0A2M8EMV2</accession>
<evidence type="ECO:0000313" key="1">
    <source>
        <dbReference type="EMBL" id="PJC24058.1"/>
    </source>
</evidence>
<reference evidence="2" key="1">
    <citation type="submission" date="2017-09" db="EMBL/GenBank/DDBJ databases">
        <title>Depth-based differentiation of microbial function through sediment-hosted aquifers and enrichment of novel symbionts in the deep terrestrial subsurface.</title>
        <authorList>
            <person name="Probst A.J."/>
            <person name="Ladd B."/>
            <person name="Jarett J.K."/>
            <person name="Geller-Mcgrath D.E."/>
            <person name="Sieber C.M.K."/>
            <person name="Emerson J.B."/>
            <person name="Anantharaman K."/>
            <person name="Thomas B.C."/>
            <person name="Malmstrom R."/>
            <person name="Stieglmeier M."/>
            <person name="Klingl A."/>
            <person name="Woyke T."/>
            <person name="Ryan C.M."/>
            <person name="Banfield J.F."/>
        </authorList>
    </citation>
    <scope>NUCLEOTIDE SEQUENCE [LARGE SCALE GENOMIC DNA]</scope>
</reference>
<organism evidence="1 2">
    <name type="scientific">candidate division WWE3 bacterium CG_4_9_14_0_2_um_filter_35_11</name>
    <dbReference type="NCBI Taxonomy" id="1975077"/>
    <lineage>
        <taxon>Bacteria</taxon>
        <taxon>Katanobacteria</taxon>
    </lineage>
</organism>
<evidence type="ECO:0000313" key="2">
    <source>
        <dbReference type="Proteomes" id="UP000229756"/>
    </source>
</evidence>
<comment type="caution">
    <text evidence="1">The sequence shown here is derived from an EMBL/GenBank/DDBJ whole genome shotgun (WGS) entry which is preliminary data.</text>
</comment>
<sequence>MEYITATELRTKTKELVKYLRSGNSTNLVYKSKIVGIVSPVIEKKSKVVDEHFIKFMKKASTDTITTNKQREQTYRKHLLDKYGR</sequence>
<dbReference type="EMBL" id="PFSJ01000003">
    <property type="protein sequence ID" value="PJC24058.1"/>
    <property type="molecule type" value="Genomic_DNA"/>
</dbReference>
<dbReference type="Proteomes" id="UP000229756">
    <property type="component" value="Unassembled WGS sequence"/>
</dbReference>